<reference evidence="2 3" key="1">
    <citation type="journal article" date="2022" name="IScience">
        <title>An ultrasensitive nanofiber-based assay for enzymatic hydrolysis and deep-sea microbial degradation of cellulose.</title>
        <authorList>
            <person name="Tsudome M."/>
            <person name="Tachioka M."/>
            <person name="Miyazaki M."/>
            <person name="Uchimura K."/>
            <person name="Tsuda M."/>
            <person name="Takaki Y."/>
            <person name="Deguchi S."/>
        </authorList>
    </citation>
    <scope>NUCLEOTIDE SEQUENCE [LARGE SCALE GENOMIC DNA]</scope>
    <source>
        <strain evidence="2 3">GE09</strain>
    </source>
</reference>
<dbReference type="InterPro" id="IPR027417">
    <property type="entry name" value="P-loop_NTPase"/>
</dbReference>
<evidence type="ECO:0000313" key="2">
    <source>
        <dbReference type="EMBL" id="BCD97393.1"/>
    </source>
</evidence>
<dbReference type="EMBL" id="AP023086">
    <property type="protein sequence ID" value="BCD97393.1"/>
    <property type="molecule type" value="Genomic_DNA"/>
</dbReference>
<organism evidence="2 3">
    <name type="scientific">Marinagarivorans cellulosilyticus</name>
    <dbReference type="NCBI Taxonomy" id="2721545"/>
    <lineage>
        <taxon>Bacteria</taxon>
        <taxon>Pseudomonadati</taxon>
        <taxon>Pseudomonadota</taxon>
        <taxon>Gammaproteobacteria</taxon>
        <taxon>Cellvibrionales</taxon>
        <taxon>Cellvibrionaceae</taxon>
        <taxon>Marinagarivorans</taxon>
    </lineage>
</organism>
<dbReference type="SUPFAM" id="SSF52540">
    <property type="entry name" value="P-loop containing nucleoside triphosphate hydrolases"/>
    <property type="match status" value="1"/>
</dbReference>
<dbReference type="GO" id="GO:0005524">
    <property type="term" value="F:ATP binding"/>
    <property type="evidence" value="ECO:0007669"/>
    <property type="project" value="InterPro"/>
</dbReference>
<evidence type="ECO:0000259" key="1">
    <source>
        <dbReference type="Pfam" id="PF13304"/>
    </source>
</evidence>
<dbReference type="GO" id="GO:0016887">
    <property type="term" value="F:ATP hydrolysis activity"/>
    <property type="evidence" value="ECO:0007669"/>
    <property type="project" value="InterPro"/>
</dbReference>
<gene>
    <name evidence="2" type="ORF">MARGE09_P1594</name>
</gene>
<name>A0AAN1WGX7_9GAMM</name>
<proteinExistence type="predicted"/>
<dbReference type="Gene3D" id="3.40.50.300">
    <property type="entry name" value="P-loop containing nucleotide triphosphate hydrolases"/>
    <property type="match status" value="1"/>
</dbReference>
<dbReference type="InterPro" id="IPR003959">
    <property type="entry name" value="ATPase_AAA_core"/>
</dbReference>
<sequence>MLHKFSVKNFRNFADWLTFDLSSQQYEFNENAVKDGGVLHGMIYGPNGSGKSNLGLAMVDPILHLIDSPKYFSNLDTNYLNGSPAVGMAEFAFEFRINGADIIYRYGKKSRQQLVYEQLSIAGDTVLEIDRRNSTRANINLQGAQSLKTDVGTSEISLLKYVRSNAILDDNLTNQRLAQLLVFIEGMVFFRTLNSTTTGEYVGNNIGVDRLSQSIIDNDSVKDFEQFLNQSGVECTLTVDTTNKGDKGIYFDFGDAKLEFGLAASTGTLSLGIFYFWWLRFQNNAITFAYIDEFDAFYHHALASTIVDKVAHAKCQTIMTTHNTGVMSNDLLRPDCYFVLDKHIQPITALTGKELRKAHNLEKIYKGLSS</sequence>
<dbReference type="AlphaFoldDB" id="A0AAN1WGX7"/>
<feature type="domain" description="ATPase AAA-type core" evidence="1">
    <location>
        <begin position="43"/>
        <end position="328"/>
    </location>
</feature>
<accession>A0AAN1WGX7</accession>
<dbReference type="KEGG" id="marq:MARGE09_P1594"/>
<keyword evidence="3" id="KW-1185">Reference proteome</keyword>
<dbReference type="Pfam" id="PF13304">
    <property type="entry name" value="AAA_21"/>
    <property type="match status" value="1"/>
</dbReference>
<dbReference type="RefSeq" id="WP_236986864.1">
    <property type="nucleotide sequence ID" value="NZ_AP023086.1"/>
</dbReference>
<dbReference type="Proteomes" id="UP001320119">
    <property type="component" value="Chromosome"/>
</dbReference>
<evidence type="ECO:0000313" key="3">
    <source>
        <dbReference type="Proteomes" id="UP001320119"/>
    </source>
</evidence>
<protein>
    <recommendedName>
        <fullName evidence="1">ATPase AAA-type core domain-containing protein</fullName>
    </recommendedName>
</protein>